<dbReference type="InterPro" id="IPR014720">
    <property type="entry name" value="dsRBD_dom"/>
</dbReference>
<reference evidence="6" key="1">
    <citation type="submission" date="2020-10" db="EMBL/GenBank/DDBJ databases">
        <title>Chromosome-scale genome assembly of the Allis shad, Alosa alosa.</title>
        <authorList>
            <person name="Margot Z."/>
            <person name="Christophe K."/>
            <person name="Cabau C."/>
            <person name="Louis A."/>
            <person name="Berthelot C."/>
            <person name="Parey E."/>
            <person name="Roest Crollius H."/>
            <person name="Montfort J."/>
            <person name="Robinson-Rechavi M."/>
            <person name="Bucao C."/>
            <person name="Bouchez O."/>
            <person name="Gislard M."/>
            <person name="Lluch J."/>
            <person name="Milhes M."/>
            <person name="Lampietro C."/>
            <person name="Lopez Roques C."/>
            <person name="Donnadieu C."/>
            <person name="Braasch I."/>
            <person name="Desvignes T."/>
            <person name="Postlethwait J."/>
            <person name="Bobe J."/>
            <person name="Guiguen Y."/>
        </authorList>
    </citation>
    <scope>NUCLEOTIDE SEQUENCE</scope>
    <source>
        <strain evidence="6">M-15738</strain>
        <tissue evidence="6">Blood</tissue>
    </source>
</reference>
<dbReference type="PROSITE" id="PS50137">
    <property type="entry name" value="DS_RBD"/>
    <property type="match status" value="1"/>
</dbReference>
<dbReference type="SMART" id="SM00360">
    <property type="entry name" value="RRM"/>
    <property type="match status" value="1"/>
</dbReference>
<feature type="region of interest" description="Disordered" evidence="3">
    <location>
        <begin position="216"/>
        <end position="274"/>
    </location>
</feature>
<dbReference type="GO" id="GO:0003723">
    <property type="term" value="F:RNA binding"/>
    <property type="evidence" value="ECO:0007669"/>
    <property type="project" value="UniProtKB-UniRule"/>
</dbReference>
<sequence>MSEHQRSPPERLKALEDWLQKTKTTLTQVNGQRKYGGPPPDWTGPAPGAGCEIFLCQLPREVYEDTLIPLCQSAGPLYEFRLMMNFSGQNRGFAYAKYGTPGAARSAIRILHRCTLPCGTSLVVRLSTEKHQLVLEGLPGGLERPALMKVLEELGEGLVGLKLKTALVGPQRDRQTTALATYSSHHAASMVKKVVVQAFKKQFGVTLAVSWTSSTALPTSPDRYDKRGTSPLRRGGKSPPKPPRMSPPSLSMPPSQMTLPNSPPGLPPSPQSFLPPPVPLLQGFSPTVGVRPDLGGPMGVLQEHSPVEAQGGGNPVFFLRWLCESMGLGAPHYELLQQYTCAEGYQHFLWKVAIPGLAVPAFPVVAHVQPDPEAGVGGLMRQAQCVAAMELLQNLLNPPQV</sequence>
<gene>
    <name evidence="6" type="ORF">AALO_G00268170</name>
</gene>
<dbReference type="PROSITE" id="PS50102">
    <property type="entry name" value="RRM"/>
    <property type="match status" value="1"/>
</dbReference>
<keyword evidence="1 2" id="KW-0694">RNA-binding</keyword>
<dbReference type="InterPro" id="IPR035979">
    <property type="entry name" value="RBD_domain_sf"/>
</dbReference>
<feature type="domain" description="RRM" evidence="4">
    <location>
        <begin position="51"/>
        <end position="129"/>
    </location>
</feature>
<name>A0AAV6FRE3_9TELE</name>
<evidence type="ECO:0000256" key="1">
    <source>
        <dbReference type="ARBA" id="ARBA00022884"/>
    </source>
</evidence>
<feature type="compositionally biased region" description="Pro residues" evidence="3">
    <location>
        <begin position="261"/>
        <end position="274"/>
    </location>
</feature>
<evidence type="ECO:0000256" key="3">
    <source>
        <dbReference type="SAM" id="MobiDB-lite"/>
    </source>
</evidence>
<dbReference type="PANTHER" id="PTHR21245">
    <property type="entry name" value="HETEROGENEOUS NUCLEAR RIBONUCLEOPROTEIN"/>
    <property type="match status" value="1"/>
</dbReference>
<dbReference type="InterPro" id="IPR012677">
    <property type="entry name" value="Nucleotide-bd_a/b_plait_sf"/>
</dbReference>
<protein>
    <recommendedName>
        <fullName evidence="8">RRM domain-containing protein</fullName>
    </recommendedName>
</protein>
<dbReference type="Gene3D" id="3.30.70.330">
    <property type="match status" value="1"/>
</dbReference>
<evidence type="ECO:0000313" key="7">
    <source>
        <dbReference type="Proteomes" id="UP000823561"/>
    </source>
</evidence>
<evidence type="ECO:0000259" key="4">
    <source>
        <dbReference type="PROSITE" id="PS50102"/>
    </source>
</evidence>
<dbReference type="Pfam" id="PF14709">
    <property type="entry name" value="DND1_DSRM"/>
    <property type="match status" value="1"/>
</dbReference>
<evidence type="ECO:0000259" key="5">
    <source>
        <dbReference type="PROSITE" id="PS50137"/>
    </source>
</evidence>
<keyword evidence="7" id="KW-1185">Reference proteome</keyword>
<accession>A0AAV6FRE3</accession>
<organism evidence="6 7">
    <name type="scientific">Alosa alosa</name>
    <name type="common">allis shad</name>
    <dbReference type="NCBI Taxonomy" id="278164"/>
    <lineage>
        <taxon>Eukaryota</taxon>
        <taxon>Metazoa</taxon>
        <taxon>Chordata</taxon>
        <taxon>Craniata</taxon>
        <taxon>Vertebrata</taxon>
        <taxon>Euteleostomi</taxon>
        <taxon>Actinopterygii</taxon>
        <taxon>Neopterygii</taxon>
        <taxon>Teleostei</taxon>
        <taxon>Clupei</taxon>
        <taxon>Clupeiformes</taxon>
        <taxon>Clupeoidei</taxon>
        <taxon>Clupeidae</taxon>
        <taxon>Alosa</taxon>
    </lineage>
</organism>
<feature type="domain" description="DRBM" evidence="5">
    <location>
        <begin position="314"/>
        <end position="397"/>
    </location>
</feature>
<evidence type="ECO:0008006" key="8">
    <source>
        <dbReference type="Google" id="ProtNLM"/>
    </source>
</evidence>
<proteinExistence type="predicted"/>
<dbReference type="EMBL" id="JADWDJ010000021">
    <property type="protein sequence ID" value="KAG5263750.1"/>
    <property type="molecule type" value="Genomic_DNA"/>
</dbReference>
<dbReference type="Pfam" id="PF00076">
    <property type="entry name" value="RRM_1"/>
    <property type="match status" value="1"/>
</dbReference>
<dbReference type="AlphaFoldDB" id="A0AAV6FRE3"/>
<comment type="caution">
    <text evidence="6">The sequence shown here is derived from an EMBL/GenBank/DDBJ whole genome shotgun (WGS) entry which is preliminary data.</text>
</comment>
<dbReference type="InterPro" id="IPR000504">
    <property type="entry name" value="RRM_dom"/>
</dbReference>
<evidence type="ECO:0000256" key="2">
    <source>
        <dbReference type="PROSITE-ProRule" id="PRU00176"/>
    </source>
</evidence>
<evidence type="ECO:0000313" key="6">
    <source>
        <dbReference type="EMBL" id="KAG5263750.1"/>
    </source>
</evidence>
<dbReference type="SUPFAM" id="SSF54928">
    <property type="entry name" value="RNA-binding domain, RBD"/>
    <property type="match status" value="1"/>
</dbReference>
<dbReference type="Proteomes" id="UP000823561">
    <property type="component" value="Chromosome 21"/>
</dbReference>